<evidence type="ECO:0000313" key="1">
    <source>
        <dbReference type="EMBL" id="VVO06440.1"/>
    </source>
</evidence>
<proteinExistence type="predicted"/>
<dbReference type="Proteomes" id="UP000337909">
    <property type="component" value="Unassembled WGS sequence"/>
</dbReference>
<dbReference type="AlphaFoldDB" id="A0A5E7CN79"/>
<reference evidence="1 2" key="1">
    <citation type="submission" date="2019-09" db="EMBL/GenBank/DDBJ databases">
        <authorList>
            <person name="Chandra G."/>
            <person name="Truman W A."/>
        </authorList>
    </citation>
    <scope>NUCLEOTIDE SEQUENCE [LARGE SCALE GENOMIC DNA]</scope>
    <source>
        <strain evidence="1">PS691</strain>
    </source>
</reference>
<accession>A0A5E7CN79</accession>
<dbReference type="EMBL" id="CABVHQ010000028">
    <property type="protein sequence ID" value="VVO06440.1"/>
    <property type="molecule type" value="Genomic_DNA"/>
</dbReference>
<organism evidence="1 2">
    <name type="scientific">Pseudomonas fluorescens</name>
    <dbReference type="NCBI Taxonomy" id="294"/>
    <lineage>
        <taxon>Bacteria</taxon>
        <taxon>Pseudomonadati</taxon>
        <taxon>Pseudomonadota</taxon>
        <taxon>Gammaproteobacteria</taxon>
        <taxon>Pseudomonadales</taxon>
        <taxon>Pseudomonadaceae</taxon>
        <taxon>Pseudomonas</taxon>
    </lineage>
</organism>
<sequence length="86" mass="9524">MSAHPALSIVECRVQCAIVQVASHCQVIMARALRIYSCSNGNDLAIRLTRSSSPDSVQPLYAGIHRIAFGKSRVWFTVFIERYQGA</sequence>
<gene>
    <name evidence="1" type="ORF">PS691_03049</name>
</gene>
<name>A0A5E7CN79_PSEFL</name>
<protein>
    <submittedName>
        <fullName evidence="1">Uncharacterized protein</fullName>
    </submittedName>
</protein>
<evidence type="ECO:0000313" key="2">
    <source>
        <dbReference type="Proteomes" id="UP000337909"/>
    </source>
</evidence>